<dbReference type="GO" id="GO:0004252">
    <property type="term" value="F:serine-type endopeptidase activity"/>
    <property type="evidence" value="ECO:0007669"/>
    <property type="project" value="InterPro"/>
</dbReference>
<dbReference type="SMART" id="SM00020">
    <property type="entry name" value="Tryp_SPc"/>
    <property type="match status" value="1"/>
</dbReference>
<dbReference type="AlphaFoldDB" id="A0A1Y1W291"/>
<evidence type="ECO:0000256" key="2">
    <source>
        <dbReference type="RuleBase" id="RU363034"/>
    </source>
</evidence>
<dbReference type="PROSITE" id="PS00134">
    <property type="entry name" value="TRYPSIN_HIS"/>
    <property type="match status" value="1"/>
</dbReference>
<dbReference type="PANTHER" id="PTHR24252">
    <property type="entry name" value="ACROSIN-RELATED"/>
    <property type="match status" value="1"/>
</dbReference>
<organism evidence="6 7">
    <name type="scientific">Linderina pennispora</name>
    <dbReference type="NCBI Taxonomy" id="61395"/>
    <lineage>
        <taxon>Eukaryota</taxon>
        <taxon>Fungi</taxon>
        <taxon>Fungi incertae sedis</taxon>
        <taxon>Zoopagomycota</taxon>
        <taxon>Kickxellomycotina</taxon>
        <taxon>Kickxellomycetes</taxon>
        <taxon>Kickxellales</taxon>
        <taxon>Kickxellaceae</taxon>
        <taxon>Linderina</taxon>
    </lineage>
</organism>
<dbReference type="CDD" id="cd00190">
    <property type="entry name" value="Tryp_SPc"/>
    <property type="match status" value="1"/>
</dbReference>
<dbReference type="PROSITE" id="PS50240">
    <property type="entry name" value="TRYPSIN_DOM"/>
    <property type="match status" value="1"/>
</dbReference>
<dbReference type="InterPro" id="IPR018114">
    <property type="entry name" value="TRYPSIN_HIS"/>
</dbReference>
<dbReference type="InterPro" id="IPR001254">
    <property type="entry name" value="Trypsin_dom"/>
</dbReference>
<name>A0A1Y1W291_9FUNG</name>
<dbReference type="Gene3D" id="2.40.10.10">
    <property type="entry name" value="Trypsin-like serine proteases"/>
    <property type="match status" value="1"/>
</dbReference>
<evidence type="ECO:0000256" key="4">
    <source>
        <dbReference type="SAM" id="SignalP"/>
    </source>
</evidence>
<gene>
    <name evidence="6" type="ORF">DL89DRAFT_269426</name>
</gene>
<dbReference type="InterPro" id="IPR043504">
    <property type="entry name" value="Peptidase_S1_PA_chymotrypsin"/>
</dbReference>
<evidence type="ECO:0000256" key="3">
    <source>
        <dbReference type="SAM" id="MobiDB-lite"/>
    </source>
</evidence>
<keyword evidence="2" id="KW-0720">Serine protease</keyword>
<dbReference type="GO" id="GO:0006508">
    <property type="term" value="P:proteolysis"/>
    <property type="evidence" value="ECO:0007669"/>
    <property type="project" value="UniProtKB-KW"/>
</dbReference>
<feature type="compositionally biased region" description="Low complexity" evidence="3">
    <location>
        <begin position="362"/>
        <end position="372"/>
    </location>
</feature>
<evidence type="ECO:0000313" key="6">
    <source>
        <dbReference type="EMBL" id="ORX67660.1"/>
    </source>
</evidence>
<accession>A0A1Y1W291</accession>
<feature type="domain" description="Peptidase S1" evidence="5">
    <location>
        <begin position="29"/>
        <end position="278"/>
    </location>
</feature>
<dbReference type="OrthoDB" id="6380398at2759"/>
<evidence type="ECO:0000313" key="7">
    <source>
        <dbReference type="Proteomes" id="UP000193922"/>
    </source>
</evidence>
<feature type="region of interest" description="Disordered" evidence="3">
    <location>
        <begin position="284"/>
        <end position="426"/>
    </location>
</feature>
<feature type="compositionally biased region" description="Basic and acidic residues" evidence="3">
    <location>
        <begin position="316"/>
        <end position="337"/>
    </location>
</feature>
<keyword evidence="1" id="KW-1015">Disulfide bond</keyword>
<protein>
    <submittedName>
        <fullName evidence="6">Trypsin-like serine protease</fullName>
    </submittedName>
</protein>
<dbReference type="RefSeq" id="XP_040741547.1">
    <property type="nucleotide sequence ID" value="XM_040888301.1"/>
</dbReference>
<dbReference type="InterPro" id="IPR033116">
    <property type="entry name" value="TRYPSIN_SER"/>
</dbReference>
<evidence type="ECO:0000259" key="5">
    <source>
        <dbReference type="PROSITE" id="PS50240"/>
    </source>
</evidence>
<keyword evidence="4" id="KW-0732">Signal</keyword>
<feature type="compositionally biased region" description="Low complexity" evidence="3">
    <location>
        <begin position="296"/>
        <end position="315"/>
    </location>
</feature>
<dbReference type="Pfam" id="PF00089">
    <property type="entry name" value="Trypsin"/>
    <property type="match status" value="1"/>
</dbReference>
<dbReference type="SUPFAM" id="SSF50494">
    <property type="entry name" value="Trypsin-like serine proteases"/>
    <property type="match status" value="1"/>
</dbReference>
<proteinExistence type="predicted"/>
<comment type="caution">
    <text evidence="6">The sequence shown here is derived from an EMBL/GenBank/DDBJ whole genome shotgun (WGS) entry which is preliminary data.</text>
</comment>
<keyword evidence="2" id="KW-0378">Hydrolase</keyword>
<dbReference type="InterPro" id="IPR009003">
    <property type="entry name" value="Peptidase_S1_PA"/>
</dbReference>
<evidence type="ECO:0000256" key="1">
    <source>
        <dbReference type="ARBA" id="ARBA00023157"/>
    </source>
</evidence>
<dbReference type="InterPro" id="IPR001314">
    <property type="entry name" value="Peptidase_S1A"/>
</dbReference>
<reference evidence="6 7" key="1">
    <citation type="submission" date="2016-07" db="EMBL/GenBank/DDBJ databases">
        <title>Pervasive Adenine N6-methylation of Active Genes in Fungi.</title>
        <authorList>
            <consortium name="DOE Joint Genome Institute"/>
            <person name="Mondo S.J."/>
            <person name="Dannebaum R.O."/>
            <person name="Kuo R.C."/>
            <person name="Labutti K."/>
            <person name="Haridas S."/>
            <person name="Kuo A."/>
            <person name="Salamov A."/>
            <person name="Ahrendt S.R."/>
            <person name="Lipzen A."/>
            <person name="Sullivan W."/>
            <person name="Andreopoulos W.B."/>
            <person name="Clum A."/>
            <person name="Lindquist E."/>
            <person name="Daum C."/>
            <person name="Ramamoorthy G.K."/>
            <person name="Gryganskyi A."/>
            <person name="Culley D."/>
            <person name="Magnuson J.K."/>
            <person name="James T.Y."/>
            <person name="O'Malley M.A."/>
            <person name="Stajich J.E."/>
            <person name="Spatafora J.W."/>
            <person name="Visel A."/>
            <person name="Grigoriev I.V."/>
        </authorList>
    </citation>
    <scope>NUCLEOTIDE SEQUENCE [LARGE SCALE GENOMIC DNA]</scope>
    <source>
        <strain evidence="6 7">ATCC 12442</strain>
    </source>
</reference>
<keyword evidence="7" id="KW-1185">Reference proteome</keyword>
<feature type="compositionally biased region" description="Low complexity" evidence="3">
    <location>
        <begin position="338"/>
        <end position="353"/>
    </location>
</feature>
<sequence length="441" mass="44463">MLARMNIGLCGLLACALSGASALPGSERLIGGSTAPSGMFPFIVHLFKNGNPYCGGTLIDYQWVVTAAHCVADKDDSKSGAGSFTTASASDYKVGYGTNSGSLENSVDVESIIVNTAFDPVWYTSDIALIKLSVNDDIIKKAKTISISTAGVSAGQTMITAGWGQSSNDNSAQSNQLMYAGLVTADDETCKKGAGDWNGQNGRYVCTSFSTAPGIGTCFGDSGGPLLLNSGSGYTLMGLVSFDVNTKDSSNTRCAQDGNVSYFTRVSSYLSFISSETGISDSTLVGNSSPVHHSSDNSTSTSDNSSNNSDNSSKSESSDSDDKKDSDKKDSDNKDSKNSSGSDSSKSSGSSSNGKATDKSVSGGSAATAASDDGNDDDDSEQSGSAGGSSNKSSAPKSSGAKSSGAKATDSAAADNQGNGAASTATVGSASLVLAILAVLI</sequence>
<dbReference type="Proteomes" id="UP000193922">
    <property type="component" value="Unassembled WGS sequence"/>
</dbReference>
<dbReference type="PROSITE" id="PS51257">
    <property type="entry name" value="PROKAR_LIPOPROTEIN"/>
    <property type="match status" value="1"/>
</dbReference>
<dbReference type="PROSITE" id="PS00135">
    <property type="entry name" value="TRYPSIN_SER"/>
    <property type="match status" value="1"/>
</dbReference>
<dbReference type="GeneID" id="63804949"/>
<feature type="signal peptide" evidence="4">
    <location>
        <begin position="1"/>
        <end position="22"/>
    </location>
</feature>
<dbReference type="EMBL" id="MCFD01000012">
    <property type="protein sequence ID" value="ORX67660.1"/>
    <property type="molecule type" value="Genomic_DNA"/>
</dbReference>
<feature type="compositionally biased region" description="Low complexity" evidence="3">
    <location>
        <begin position="382"/>
        <end position="426"/>
    </location>
</feature>
<dbReference type="STRING" id="61395.A0A1Y1W291"/>
<dbReference type="PRINTS" id="PR00722">
    <property type="entry name" value="CHYMOTRYPSIN"/>
</dbReference>
<dbReference type="PANTHER" id="PTHR24252:SF7">
    <property type="entry name" value="HYALIN"/>
    <property type="match status" value="1"/>
</dbReference>
<keyword evidence="2 6" id="KW-0645">Protease</keyword>
<feature type="chain" id="PRO_5012621103" evidence="4">
    <location>
        <begin position="23"/>
        <end position="441"/>
    </location>
</feature>